<dbReference type="PANTHER" id="PTHR11021">
    <property type="entry name" value="SMALL NUCLEAR RIBONUCLEOPROTEIN F SNRNP-F"/>
    <property type="match status" value="1"/>
</dbReference>
<evidence type="ECO:0000313" key="4">
    <source>
        <dbReference type="Proteomes" id="UP000509448"/>
    </source>
</evidence>
<dbReference type="GO" id="GO:0003723">
    <property type="term" value="F:RNA binding"/>
    <property type="evidence" value="ECO:0007669"/>
    <property type="project" value="InterPro"/>
</dbReference>
<reference evidence="3 4" key="1">
    <citation type="journal article" date="2019" name="ISME J.">
        <title>Isolation and characterization of a thermophilic sulfur- and iron-reducing thaumarchaeote from a terrestrial acidic hot spring.</title>
        <authorList>
            <person name="Kato S."/>
            <person name="Itoh T."/>
            <person name="Yuki M."/>
            <person name="Nagamori M."/>
            <person name="Ohnishi M."/>
            <person name="Uematsu K."/>
            <person name="Suzuki K."/>
            <person name="Takashina T."/>
            <person name="Ohkuma M."/>
        </authorList>
    </citation>
    <scope>NUCLEOTIDE SEQUENCE [LARGE SCALE GENOMIC DNA]</scope>
    <source>
        <strain evidence="3 4">NAS-02</strain>
    </source>
</reference>
<protein>
    <submittedName>
        <fullName evidence="3">SnRNP Sm-like protein</fullName>
    </submittedName>
</protein>
<dbReference type="KEGG" id="ccai:NAS2_0023"/>
<accession>A0A4P2VJD7</accession>
<feature type="domain" description="Sm" evidence="2">
    <location>
        <begin position="11"/>
        <end position="84"/>
    </location>
</feature>
<dbReference type="PROSITE" id="PS52002">
    <property type="entry name" value="SM"/>
    <property type="match status" value="1"/>
</dbReference>
<proteinExistence type="predicted"/>
<dbReference type="GeneID" id="55583839"/>
<evidence type="ECO:0000313" key="3">
    <source>
        <dbReference type="EMBL" id="BBE41438.1"/>
    </source>
</evidence>
<gene>
    <name evidence="3" type="ORF">NAS2_0023</name>
</gene>
<dbReference type="InterPro" id="IPR001163">
    <property type="entry name" value="Sm_dom_euk/arc"/>
</dbReference>
<dbReference type="GO" id="GO:0000398">
    <property type="term" value="P:mRNA splicing, via spliceosome"/>
    <property type="evidence" value="ECO:0007669"/>
    <property type="project" value="InterPro"/>
</dbReference>
<organism evidence="3 4">
    <name type="scientific">Conexivisphaera calida</name>
    <dbReference type="NCBI Taxonomy" id="1874277"/>
    <lineage>
        <taxon>Archaea</taxon>
        <taxon>Nitrososphaerota</taxon>
        <taxon>Conexivisphaeria</taxon>
        <taxon>Conexivisphaerales</taxon>
        <taxon>Conexivisphaeraceae</taxon>
        <taxon>Conexivisphaera</taxon>
    </lineage>
</organism>
<dbReference type="GO" id="GO:1990904">
    <property type="term" value="C:ribonucleoprotein complex"/>
    <property type="evidence" value="ECO:0007669"/>
    <property type="project" value="UniProtKB-KW"/>
</dbReference>
<dbReference type="Proteomes" id="UP000509448">
    <property type="component" value="Chromosome"/>
</dbReference>
<dbReference type="SMART" id="SM00651">
    <property type="entry name" value="Sm"/>
    <property type="match status" value="1"/>
</dbReference>
<dbReference type="SUPFAM" id="SSF50182">
    <property type="entry name" value="Sm-like ribonucleoproteins"/>
    <property type="match status" value="1"/>
</dbReference>
<keyword evidence="4" id="KW-1185">Reference proteome</keyword>
<dbReference type="InterPro" id="IPR047575">
    <property type="entry name" value="Sm"/>
</dbReference>
<dbReference type="Gene3D" id="2.30.30.100">
    <property type="match status" value="1"/>
</dbReference>
<dbReference type="InterPro" id="IPR016487">
    <property type="entry name" value="Lsm6/sSmF"/>
</dbReference>
<name>A0A4P2VJD7_9ARCH</name>
<evidence type="ECO:0000256" key="1">
    <source>
        <dbReference type="ARBA" id="ARBA00023274"/>
    </source>
</evidence>
<sequence length="86" mass="9899">MSQVNSSMGKRPLMALQRAMNKEVRVRLKNMLEYRGTLINVDSYMNMFLDNAFEHREDGHVSEKLGRVVIRGNNVLYVVLGDESLL</sequence>
<dbReference type="PIRSF" id="PIRSF006609">
    <property type="entry name" value="snRNP_SmF"/>
    <property type="match status" value="1"/>
</dbReference>
<keyword evidence="1" id="KW-0687">Ribonucleoprotein</keyword>
<dbReference type="PANTHER" id="PTHR11021:SF0">
    <property type="entry name" value="SMALL NUCLEAR RIBONUCLEOPROTEIN F"/>
    <property type="match status" value="1"/>
</dbReference>
<dbReference type="AlphaFoldDB" id="A0A4P2VJD7"/>
<dbReference type="InterPro" id="IPR010920">
    <property type="entry name" value="LSM_dom_sf"/>
</dbReference>
<dbReference type="RefSeq" id="WP_232085524.1">
    <property type="nucleotide sequence ID" value="NZ_AP018732.1"/>
</dbReference>
<dbReference type="Pfam" id="PF01423">
    <property type="entry name" value="LSM"/>
    <property type="match status" value="1"/>
</dbReference>
<dbReference type="EMBL" id="AP018732">
    <property type="protein sequence ID" value="BBE41438.1"/>
    <property type="molecule type" value="Genomic_DNA"/>
</dbReference>
<evidence type="ECO:0000259" key="2">
    <source>
        <dbReference type="PROSITE" id="PS52002"/>
    </source>
</evidence>